<protein>
    <submittedName>
        <fullName evidence="5">LacI family transcriptional regulator</fullName>
    </submittedName>
</protein>
<evidence type="ECO:0000256" key="3">
    <source>
        <dbReference type="ARBA" id="ARBA00023163"/>
    </source>
</evidence>
<dbReference type="Gene3D" id="1.10.260.40">
    <property type="entry name" value="lambda repressor-like DNA-binding domains"/>
    <property type="match status" value="1"/>
</dbReference>
<dbReference type="Pfam" id="PF13377">
    <property type="entry name" value="Peripla_BP_3"/>
    <property type="match status" value="1"/>
</dbReference>
<dbReference type="RefSeq" id="WP_116573917.1">
    <property type="nucleotide sequence ID" value="NZ_QDGZ01000009.1"/>
</dbReference>
<dbReference type="PANTHER" id="PTHR30146">
    <property type="entry name" value="LACI-RELATED TRANSCRIPTIONAL REPRESSOR"/>
    <property type="match status" value="1"/>
</dbReference>
<dbReference type="SUPFAM" id="SSF53822">
    <property type="entry name" value="Periplasmic binding protein-like I"/>
    <property type="match status" value="1"/>
</dbReference>
<keyword evidence="1" id="KW-0805">Transcription regulation</keyword>
<dbReference type="InterPro" id="IPR000843">
    <property type="entry name" value="HTH_LacI"/>
</dbReference>
<evidence type="ECO:0000259" key="4">
    <source>
        <dbReference type="PROSITE" id="PS50932"/>
    </source>
</evidence>
<dbReference type="InterPro" id="IPR010982">
    <property type="entry name" value="Lambda_DNA-bd_dom_sf"/>
</dbReference>
<reference evidence="5 6" key="1">
    <citation type="submission" date="2018-04" db="EMBL/GenBank/DDBJ databases">
        <title>Genome of Nocardioides gansuensis WSJ-1.</title>
        <authorList>
            <person name="Wu S."/>
            <person name="Wang G."/>
        </authorList>
    </citation>
    <scope>NUCLEOTIDE SEQUENCE [LARGE SCALE GENOMIC DNA]</scope>
    <source>
        <strain evidence="5 6">WSJ-1</strain>
    </source>
</reference>
<accession>A0A2T8F6G2</accession>
<sequence>MPPQDKLELADVARLAGVSPATASRALSNAYGVSPATRARVLEVAERVNYVVSPEASGLARGTRQRVALVVPHIERWFFGAMVSGLGSVLRAAGFDVLLYHVGDSEDRSRFFEQLPARRKVDAVVVVAFPVADEERARLELMGVTVVAAGGQNAAYPFVCIDDHAAARQAVDHLLQLRHTRIGMIGARDPAWPNWPVRPGRIQAYYDCLEAAGIEVDPALISTVDWGPEHGAEGMARLLSLREPPTAVYAHSDEIAFGAMSVLRRAGLRVPQDMSIVAIDDHPLSAFLDLTTVAQPVPEQGKLTAQMLLALLRGEETDQAMHVPTKLVVRGSTTRLRSAEENTGANM</sequence>
<dbReference type="Pfam" id="PF00356">
    <property type="entry name" value="LacI"/>
    <property type="match status" value="1"/>
</dbReference>
<dbReference type="PROSITE" id="PS50932">
    <property type="entry name" value="HTH_LACI_2"/>
    <property type="match status" value="1"/>
</dbReference>
<dbReference type="InterPro" id="IPR028082">
    <property type="entry name" value="Peripla_BP_I"/>
</dbReference>
<dbReference type="SMART" id="SM00354">
    <property type="entry name" value="HTH_LACI"/>
    <property type="match status" value="1"/>
</dbReference>
<dbReference type="CDD" id="cd06267">
    <property type="entry name" value="PBP1_LacI_sugar_binding-like"/>
    <property type="match status" value="1"/>
</dbReference>
<evidence type="ECO:0000256" key="1">
    <source>
        <dbReference type="ARBA" id="ARBA00023015"/>
    </source>
</evidence>
<keyword evidence="2" id="KW-0238">DNA-binding</keyword>
<dbReference type="EMBL" id="QDGZ01000009">
    <property type="protein sequence ID" value="PVG81302.1"/>
    <property type="molecule type" value="Genomic_DNA"/>
</dbReference>
<dbReference type="GO" id="GO:0003700">
    <property type="term" value="F:DNA-binding transcription factor activity"/>
    <property type="evidence" value="ECO:0007669"/>
    <property type="project" value="TreeGrafter"/>
</dbReference>
<dbReference type="PANTHER" id="PTHR30146:SF109">
    <property type="entry name" value="HTH-TYPE TRANSCRIPTIONAL REGULATOR GALS"/>
    <property type="match status" value="1"/>
</dbReference>
<dbReference type="PROSITE" id="PS00356">
    <property type="entry name" value="HTH_LACI_1"/>
    <property type="match status" value="1"/>
</dbReference>
<dbReference type="GO" id="GO:0000976">
    <property type="term" value="F:transcription cis-regulatory region binding"/>
    <property type="evidence" value="ECO:0007669"/>
    <property type="project" value="TreeGrafter"/>
</dbReference>
<dbReference type="Gene3D" id="3.40.50.2300">
    <property type="match status" value="2"/>
</dbReference>
<proteinExistence type="predicted"/>
<evidence type="ECO:0000313" key="5">
    <source>
        <dbReference type="EMBL" id="PVG81302.1"/>
    </source>
</evidence>
<feature type="domain" description="HTH lacI-type" evidence="4">
    <location>
        <begin position="9"/>
        <end position="61"/>
    </location>
</feature>
<dbReference type="InterPro" id="IPR046335">
    <property type="entry name" value="LacI/GalR-like_sensor"/>
</dbReference>
<comment type="caution">
    <text evidence="5">The sequence shown here is derived from an EMBL/GenBank/DDBJ whole genome shotgun (WGS) entry which is preliminary data.</text>
</comment>
<evidence type="ECO:0000256" key="2">
    <source>
        <dbReference type="ARBA" id="ARBA00023125"/>
    </source>
</evidence>
<dbReference type="AlphaFoldDB" id="A0A2T8F6G2"/>
<name>A0A2T8F6G2_9ACTN</name>
<keyword evidence="3" id="KW-0804">Transcription</keyword>
<dbReference type="SUPFAM" id="SSF47413">
    <property type="entry name" value="lambda repressor-like DNA-binding domains"/>
    <property type="match status" value="1"/>
</dbReference>
<keyword evidence="6" id="KW-1185">Reference proteome</keyword>
<evidence type="ECO:0000313" key="6">
    <source>
        <dbReference type="Proteomes" id="UP000246018"/>
    </source>
</evidence>
<gene>
    <name evidence="5" type="ORF">DDE18_19410</name>
</gene>
<dbReference type="OrthoDB" id="2854648at2"/>
<organism evidence="5 6">
    <name type="scientific">Nocardioides gansuensis</name>
    <dbReference type="NCBI Taxonomy" id="2138300"/>
    <lineage>
        <taxon>Bacteria</taxon>
        <taxon>Bacillati</taxon>
        <taxon>Actinomycetota</taxon>
        <taxon>Actinomycetes</taxon>
        <taxon>Propionibacteriales</taxon>
        <taxon>Nocardioidaceae</taxon>
        <taxon>Nocardioides</taxon>
    </lineage>
</organism>
<dbReference type="Proteomes" id="UP000246018">
    <property type="component" value="Unassembled WGS sequence"/>
</dbReference>
<dbReference type="CDD" id="cd01392">
    <property type="entry name" value="HTH_LacI"/>
    <property type="match status" value="1"/>
</dbReference>